<dbReference type="AlphaFoldDB" id="A0A6A7KBZ6"/>
<dbReference type="InterPro" id="IPR025121">
    <property type="entry name" value="GTPase_HflX_N"/>
</dbReference>
<dbReference type="GO" id="GO:0046872">
    <property type="term" value="F:metal ion binding"/>
    <property type="evidence" value="ECO:0007669"/>
    <property type="project" value="UniProtKB-KW"/>
</dbReference>
<comment type="subcellular location">
    <subcellularLocation>
        <location evidence="6">Cytoplasm</location>
    </subcellularLocation>
    <text evidence="6">May associate with membranes.</text>
</comment>
<dbReference type="EMBL" id="WHNX01000037">
    <property type="protein sequence ID" value="MPW27060.1"/>
    <property type="molecule type" value="Genomic_DNA"/>
</dbReference>
<comment type="similarity">
    <text evidence="6">Belongs to the TRAFAC class OBG-HflX-like GTPase superfamily. HflX GTPase family.</text>
</comment>
<dbReference type="FunFam" id="3.40.50.11060:FF:000001">
    <property type="entry name" value="GTPase HflX"/>
    <property type="match status" value="1"/>
</dbReference>
<evidence type="ECO:0000256" key="5">
    <source>
        <dbReference type="ARBA" id="ARBA00023134"/>
    </source>
</evidence>
<comment type="caution">
    <text evidence="8">The sequence shown here is derived from an EMBL/GenBank/DDBJ whole genome shotgun (WGS) entry which is preliminary data.</text>
</comment>
<keyword evidence="4" id="KW-0460">Magnesium</keyword>
<dbReference type="InterPro" id="IPR016496">
    <property type="entry name" value="GTPase_HflX"/>
</dbReference>
<comment type="function">
    <text evidence="6">GTPase that associates with the 50S ribosomal subunit and may have a role during protein synthesis or ribosome biogenesis.</text>
</comment>
<dbReference type="RefSeq" id="WP_152806419.1">
    <property type="nucleotide sequence ID" value="NZ_WHNX01000037.1"/>
</dbReference>
<name>A0A6A7KBZ6_9FIRM</name>
<dbReference type="InterPro" id="IPR030394">
    <property type="entry name" value="G_HFLX_dom"/>
</dbReference>
<accession>A0A6A7KBZ6</accession>
<keyword evidence="9" id="KW-1185">Reference proteome</keyword>
<dbReference type="PANTHER" id="PTHR10229">
    <property type="entry name" value="GTP-BINDING PROTEIN HFLX"/>
    <property type="match status" value="1"/>
</dbReference>
<proteinExistence type="inferred from homology"/>
<dbReference type="HAMAP" id="MF_00900">
    <property type="entry name" value="GTPase_HflX"/>
    <property type="match status" value="1"/>
</dbReference>
<comment type="subunit">
    <text evidence="6">Monomer. Associates with the 50S ribosomal subunit.</text>
</comment>
<dbReference type="InterPro" id="IPR006073">
    <property type="entry name" value="GTP-bd"/>
</dbReference>
<reference evidence="8 9" key="1">
    <citation type="submission" date="2019-10" db="EMBL/GenBank/DDBJ databases">
        <title>Alkalibaculum tamaniensis sp.nov., a new alkaliphilic acetogen, isolated on methoxylated aromatics from a mud volcano.</title>
        <authorList>
            <person name="Khomyakova M.A."/>
            <person name="Merkel A.Y."/>
            <person name="Bonch-Osmolovskaya E.A."/>
            <person name="Slobodkin A.I."/>
        </authorList>
    </citation>
    <scope>NUCLEOTIDE SEQUENCE [LARGE SCALE GENOMIC DNA]</scope>
    <source>
        <strain evidence="8 9">M08DMB</strain>
    </source>
</reference>
<organism evidence="8 9">
    <name type="scientific">Alkalibaculum sporogenes</name>
    <dbReference type="NCBI Taxonomy" id="2655001"/>
    <lineage>
        <taxon>Bacteria</taxon>
        <taxon>Bacillati</taxon>
        <taxon>Bacillota</taxon>
        <taxon>Clostridia</taxon>
        <taxon>Eubacteriales</taxon>
        <taxon>Eubacteriaceae</taxon>
        <taxon>Alkalibaculum</taxon>
    </lineage>
</organism>
<feature type="domain" description="Hflx-type G" evidence="7">
    <location>
        <begin position="375"/>
        <end position="539"/>
    </location>
</feature>
<evidence type="ECO:0000256" key="3">
    <source>
        <dbReference type="ARBA" id="ARBA00022741"/>
    </source>
</evidence>
<dbReference type="CDD" id="cd01878">
    <property type="entry name" value="HflX"/>
    <property type="match status" value="1"/>
</dbReference>
<dbReference type="PROSITE" id="PS51705">
    <property type="entry name" value="G_HFLX"/>
    <property type="match status" value="1"/>
</dbReference>
<evidence type="ECO:0000256" key="2">
    <source>
        <dbReference type="ARBA" id="ARBA00022723"/>
    </source>
</evidence>
<keyword evidence="1 6" id="KW-0963">Cytoplasm</keyword>
<dbReference type="Gene3D" id="3.40.50.300">
    <property type="entry name" value="P-loop containing nucleotide triphosphate hydrolases"/>
    <property type="match status" value="1"/>
</dbReference>
<dbReference type="GO" id="GO:0005525">
    <property type="term" value="F:GTP binding"/>
    <property type="evidence" value="ECO:0007669"/>
    <property type="project" value="UniProtKB-UniRule"/>
</dbReference>
<dbReference type="Pfam" id="PF13167">
    <property type="entry name" value="GTP-bdg_N"/>
    <property type="match status" value="1"/>
</dbReference>
<evidence type="ECO:0000256" key="4">
    <source>
        <dbReference type="ARBA" id="ARBA00022842"/>
    </source>
</evidence>
<gene>
    <name evidence="6 8" type="primary">hflX</name>
    <name evidence="8" type="ORF">GC105_14845</name>
</gene>
<evidence type="ECO:0000313" key="9">
    <source>
        <dbReference type="Proteomes" id="UP000440004"/>
    </source>
</evidence>
<dbReference type="Pfam" id="PF16360">
    <property type="entry name" value="GTP-bdg_M"/>
    <property type="match status" value="1"/>
</dbReference>
<dbReference type="Pfam" id="PF01926">
    <property type="entry name" value="MMR_HSR1"/>
    <property type="match status" value="1"/>
</dbReference>
<dbReference type="SUPFAM" id="SSF52540">
    <property type="entry name" value="P-loop containing nucleoside triphosphate hydrolases"/>
    <property type="match status" value="1"/>
</dbReference>
<dbReference type="Gene3D" id="6.10.250.2860">
    <property type="match status" value="1"/>
</dbReference>
<evidence type="ECO:0000259" key="7">
    <source>
        <dbReference type="PROSITE" id="PS51705"/>
    </source>
</evidence>
<evidence type="ECO:0000313" key="8">
    <source>
        <dbReference type="EMBL" id="MPW27060.1"/>
    </source>
</evidence>
<keyword evidence="5 6" id="KW-0342">GTP-binding</keyword>
<dbReference type="GO" id="GO:0043022">
    <property type="term" value="F:ribosome binding"/>
    <property type="evidence" value="ECO:0007669"/>
    <property type="project" value="TreeGrafter"/>
</dbReference>
<dbReference type="InterPro" id="IPR027417">
    <property type="entry name" value="P-loop_NTPase"/>
</dbReference>
<dbReference type="PANTHER" id="PTHR10229:SF0">
    <property type="entry name" value="GTP-BINDING PROTEIN 6-RELATED"/>
    <property type="match status" value="1"/>
</dbReference>
<dbReference type="PRINTS" id="PR00326">
    <property type="entry name" value="GTP1OBG"/>
</dbReference>
<keyword evidence="3 6" id="KW-0547">Nucleotide-binding</keyword>
<dbReference type="Gene3D" id="3.40.50.11060">
    <property type="entry name" value="GTPase HflX, N-terminal domain"/>
    <property type="match status" value="1"/>
</dbReference>
<dbReference type="GO" id="GO:0005737">
    <property type="term" value="C:cytoplasm"/>
    <property type="evidence" value="ECO:0007669"/>
    <property type="project" value="UniProtKB-SubCell"/>
</dbReference>
<dbReference type="NCBIfam" id="TIGR03156">
    <property type="entry name" value="GTP_HflX"/>
    <property type="match status" value="1"/>
</dbReference>
<dbReference type="InterPro" id="IPR042108">
    <property type="entry name" value="GTPase_HflX_N_sf"/>
</dbReference>
<sequence>MINGNIDGIKKTILDTLENLIDYRIPKDKILDEFVVYTLLEVTDAINKEVLIVIDNSNTVVAVGVGDHKAATFPDISKRIKKRGLNGLMSFHTHPNGNPKLSSADMSSLLDIKFNLIGAIGKNSIKEPLINLGIINNDEGNLVVNEYGPFSINKLNQFHYSELVESVDSFLRSKIHVDTLEEEKAILVGVNTKSESILDIENSMEELRELTYTAGATPIDKLVQNKERIDNNFYIGKGKLEELRIMIQNNSCNLVICNDELTSIQLKVMETYLNVKIIDRTSLILDIFAKHAKTSEGKLQVELAQLKYRLPRLLGLGKVLSRTGGGIGTRGPGEKKLETDRRTIYKEIHILENKIKSMKNVRQQQKSRRIKNHIPVVSLVGYTNAGKSTLFNLLTASNVLSENKLFATLDATTRKFKNLDRELLLSDTVGFIDKLPHDLIKSFESTLEGLVDSDMLLHVIDSSNKNFLKQIQLVEEVLHSLKCSDKKIIYVFNKIDKMCDDFDSQASTIRGIKSMISAKQEIGVQELSKLIHKEIFGETIIREIKVPYFDTKYISSLHDLGIVLEEKYEEDGIIIKIQYTSEVEYLVQRYIQ</sequence>
<dbReference type="GO" id="GO:0003924">
    <property type="term" value="F:GTPase activity"/>
    <property type="evidence" value="ECO:0007669"/>
    <property type="project" value="UniProtKB-UniRule"/>
</dbReference>
<dbReference type="Proteomes" id="UP000440004">
    <property type="component" value="Unassembled WGS sequence"/>
</dbReference>
<dbReference type="InterPro" id="IPR032305">
    <property type="entry name" value="GTP-bd_M"/>
</dbReference>
<evidence type="ECO:0000256" key="6">
    <source>
        <dbReference type="HAMAP-Rule" id="MF_00900"/>
    </source>
</evidence>
<protein>
    <recommendedName>
        <fullName evidence="6">GTPase HflX</fullName>
    </recommendedName>
    <alternativeName>
        <fullName evidence="6">GTP-binding protein HflX</fullName>
    </alternativeName>
</protein>
<keyword evidence="2" id="KW-0479">Metal-binding</keyword>
<evidence type="ECO:0000256" key="1">
    <source>
        <dbReference type="ARBA" id="ARBA00022490"/>
    </source>
</evidence>